<feature type="region of interest" description="Disordered" evidence="1">
    <location>
        <begin position="1"/>
        <end position="46"/>
    </location>
</feature>
<dbReference type="EMBL" id="GADI01004420">
    <property type="protein sequence ID" value="JAA69388.1"/>
    <property type="molecule type" value="mRNA"/>
</dbReference>
<protein>
    <submittedName>
        <fullName evidence="2">Uncharacterized protein</fullName>
    </submittedName>
</protein>
<name>A0A0K8RET6_IXORI</name>
<dbReference type="AlphaFoldDB" id="A0A0K8RET6"/>
<evidence type="ECO:0000256" key="1">
    <source>
        <dbReference type="SAM" id="MobiDB-lite"/>
    </source>
</evidence>
<accession>A0A0K8RET6</accession>
<organism evidence="2">
    <name type="scientific">Ixodes ricinus</name>
    <name type="common">Common tick</name>
    <name type="synonym">Acarus ricinus</name>
    <dbReference type="NCBI Taxonomy" id="34613"/>
    <lineage>
        <taxon>Eukaryota</taxon>
        <taxon>Metazoa</taxon>
        <taxon>Ecdysozoa</taxon>
        <taxon>Arthropoda</taxon>
        <taxon>Chelicerata</taxon>
        <taxon>Arachnida</taxon>
        <taxon>Acari</taxon>
        <taxon>Parasitiformes</taxon>
        <taxon>Ixodida</taxon>
        <taxon>Ixodoidea</taxon>
        <taxon>Ixodidae</taxon>
        <taxon>Ixodinae</taxon>
        <taxon>Ixodes</taxon>
    </lineage>
</organism>
<proteinExistence type="evidence at transcript level"/>
<sequence length="88" mass="9520">MTGLCGPHRTGPEGSSSRLLVPVHQSGAPRVRGSRRPVPRRLVPDPAPDIAVRHLLGGRGCRKDTSTACQTSTTWNYGTTMAQFRRPS</sequence>
<reference evidence="2" key="1">
    <citation type="submission" date="2012-12" db="EMBL/GenBank/DDBJ databases">
        <title>Identification and characterization of a phenylalanine ammonia-lyase gene family in Isatis indigotica Fort.</title>
        <authorList>
            <person name="Liu Q."/>
            <person name="Chen J."/>
            <person name="Zhou X."/>
            <person name="Di P."/>
            <person name="Xiao Y."/>
            <person name="Xuan H."/>
            <person name="Zhang L."/>
            <person name="Chen W."/>
        </authorList>
    </citation>
    <scope>NUCLEOTIDE SEQUENCE</scope>
    <source>
        <tissue evidence="2">Salivary gland</tissue>
    </source>
</reference>
<evidence type="ECO:0000313" key="2">
    <source>
        <dbReference type="EMBL" id="JAA69388.1"/>
    </source>
</evidence>